<dbReference type="GO" id="GO:0005524">
    <property type="term" value="F:ATP binding"/>
    <property type="evidence" value="ECO:0007669"/>
    <property type="project" value="InterPro"/>
</dbReference>
<feature type="domain" description="Helicase ATP-binding" evidence="4">
    <location>
        <begin position="90"/>
        <end position="214"/>
    </location>
</feature>
<dbReference type="InterPro" id="IPR014001">
    <property type="entry name" value="Helicase_ATP-bd"/>
</dbReference>
<evidence type="ECO:0000259" key="5">
    <source>
        <dbReference type="PROSITE" id="PS51194"/>
    </source>
</evidence>
<reference evidence="6 7" key="1">
    <citation type="submission" date="2024-03" db="EMBL/GenBank/DDBJ databases">
        <title>Complete genome sequence of the green alga Chloropicon roscoffensis RCC1871.</title>
        <authorList>
            <person name="Lemieux C."/>
            <person name="Pombert J.-F."/>
            <person name="Otis C."/>
            <person name="Turmel M."/>
        </authorList>
    </citation>
    <scope>NUCLEOTIDE SEQUENCE [LARGE SCALE GENOMIC DNA]</scope>
    <source>
        <strain evidence="6 7">RCC1871</strain>
    </source>
</reference>
<evidence type="ECO:0000256" key="2">
    <source>
        <dbReference type="ARBA" id="ARBA00022881"/>
    </source>
</evidence>
<proteinExistence type="predicted"/>
<dbReference type="PANTHER" id="PTHR24029">
    <property type="entry name" value="UVRABC SYSTEM PROTEIN B"/>
    <property type="match status" value="1"/>
</dbReference>
<evidence type="ECO:0000259" key="3">
    <source>
        <dbReference type="PROSITE" id="PS50165"/>
    </source>
</evidence>
<sequence>MGQACARCGGMRRLGSFGAKTRPITTPRPAALLARRWSGTGCIIGLWPHSHPPRARGFACFASSADGDFSVSAPFSPSGDQPECIERVVASVRGGQRYTLLKGATGTGKTFVMAKVIAEVNRPTLVLCPNKTLVSQVARELRTYLPDNAVEMFFSFYDRYRPEAYLEATKTYIAKRASISSEFNALRHRATRALVERKDVCIVASVSCLYGLGMPRAYVESSRLWETGRAFGSAEELRGEVRELLFEEAATAEDVGPGDFFLDDSGAGELVLHVHPPSDPERSVLTFLNVGSGLEMRSESIYLYPARHHVCSRERVEKAAKSIERELLQQKAALRGRGDEAAADRLEEIVRGDLQLLRETGHCRGIENYSFHLSGRAAGSQPYTLLDWFDEDLLVVLDESHITIPQISAMYFGDRARKEKLVKHGFRLPSAMENRPLTSEEFWGSVSQTVFLSATPHAREKVWSSNAAREAGRPVEVPEMVIRPTFCLDPVISVHSKKDGVLEDVLRQLASQEERNEKTIILTVSKRDAEEMTTYLQEEGGVRCSYIHSDLNATERAQVLQNLQVGEISAVVGVNLLREGLDLPEVSLVLVLDADVMGFLRSETSLIQAVGRAARHREGRAVFYADQVTEAMATCIEETERRRSIQLEYNRANSLTPRTTRSSSMSSIFEIMGEDIQAEQRRISAFNSNSSRASSDEEIQIPHVELKEIAGVLPSAPGVYFFKSADGADRKSALRGLASDLGLESPPTRIEAFDCSHLQGGSNRAACVVFVDGEQRPRMSRTFELPDTGGDDYASMEGAVRQRFSGSAVLPSLIVIDGGAGQLAAALRGLEAAGVANDVQVCALAKRKEEVFVPGRRDPLDVDPDGPAGLLLREVRDAAHAHALRAHRKARATRYGEPRLPDLPEAKRIDVEG</sequence>
<dbReference type="AlphaFoldDB" id="A0AAX4PG13"/>
<dbReference type="SUPFAM" id="SSF52540">
    <property type="entry name" value="P-loop containing nucleoside triphosphate hydrolases"/>
    <property type="match status" value="2"/>
</dbReference>
<feature type="domain" description="Helicase C-terminal" evidence="5">
    <location>
        <begin position="501"/>
        <end position="664"/>
    </location>
</feature>
<dbReference type="EMBL" id="CP151511">
    <property type="protein sequence ID" value="WZN65189.1"/>
    <property type="molecule type" value="Genomic_DNA"/>
</dbReference>
<dbReference type="SMART" id="SM00487">
    <property type="entry name" value="DEXDc"/>
    <property type="match status" value="1"/>
</dbReference>
<dbReference type="InterPro" id="IPR024759">
    <property type="entry name" value="UvrB_YAD/RRR_dom"/>
</dbReference>
<dbReference type="PROSITE" id="PS51192">
    <property type="entry name" value="HELICASE_ATP_BIND_1"/>
    <property type="match status" value="1"/>
</dbReference>
<dbReference type="InterPro" id="IPR001162">
    <property type="entry name" value="UvrC_RNase_H_dom"/>
</dbReference>
<dbReference type="Gene3D" id="3.30.420.340">
    <property type="entry name" value="UvrC, RNAse H endonuclease domain"/>
    <property type="match status" value="1"/>
</dbReference>
<dbReference type="GO" id="GO:0003677">
    <property type="term" value="F:DNA binding"/>
    <property type="evidence" value="ECO:0007669"/>
    <property type="project" value="InterPro"/>
</dbReference>
<dbReference type="InterPro" id="IPR027417">
    <property type="entry name" value="P-loop_NTPase"/>
</dbReference>
<dbReference type="GO" id="GO:0009381">
    <property type="term" value="F:excinuclease ABC activity"/>
    <property type="evidence" value="ECO:0007669"/>
    <property type="project" value="InterPro"/>
</dbReference>
<dbReference type="InterPro" id="IPR001650">
    <property type="entry name" value="Helicase_C-like"/>
</dbReference>
<dbReference type="Pfam" id="PF12344">
    <property type="entry name" value="UvrB"/>
    <property type="match status" value="1"/>
</dbReference>
<keyword evidence="2" id="KW-0267">Excision nuclease</keyword>
<dbReference type="PROSITE" id="PS50165">
    <property type="entry name" value="UVRC"/>
    <property type="match status" value="1"/>
</dbReference>
<dbReference type="SMART" id="SM00490">
    <property type="entry name" value="HELICc"/>
    <property type="match status" value="1"/>
</dbReference>
<evidence type="ECO:0000313" key="7">
    <source>
        <dbReference type="Proteomes" id="UP001472866"/>
    </source>
</evidence>
<dbReference type="PANTHER" id="PTHR24029:SF0">
    <property type="entry name" value="UVRABC SYSTEM PROTEIN B"/>
    <property type="match status" value="1"/>
</dbReference>
<keyword evidence="2" id="KW-0227">DNA damage</keyword>
<dbReference type="GO" id="GO:0009380">
    <property type="term" value="C:excinuclease repair complex"/>
    <property type="evidence" value="ECO:0007669"/>
    <property type="project" value="InterPro"/>
</dbReference>
<dbReference type="Pfam" id="PF00271">
    <property type="entry name" value="Helicase_C"/>
    <property type="match status" value="1"/>
</dbReference>
<dbReference type="Proteomes" id="UP001472866">
    <property type="component" value="Chromosome 11"/>
</dbReference>
<feature type="domain" description="UvrC family homology region profile" evidence="3">
    <location>
        <begin position="728"/>
        <end position="826"/>
    </location>
</feature>
<gene>
    <name evidence="6" type="ORF">HKI87_11g67460</name>
</gene>
<dbReference type="InterPro" id="IPR004807">
    <property type="entry name" value="UvrB"/>
</dbReference>
<evidence type="ECO:0000259" key="4">
    <source>
        <dbReference type="PROSITE" id="PS51192"/>
    </source>
</evidence>
<dbReference type="Pfam" id="PF08459">
    <property type="entry name" value="UvrC_RNaseH_dom"/>
    <property type="match status" value="1"/>
</dbReference>
<organism evidence="6 7">
    <name type="scientific">Chloropicon roscoffensis</name>
    <dbReference type="NCBI Taxonomy" id="1461544"/>
    <lineage>
        <taxon>Eukaryota</taxon>
        <taxon>Viridiplantae</taxon>
        <taxon>Chlorophyta</taxon>
        <taxon>Chloropicophyceae</taxon>
        <taxon>Chloropicales</taxon>
        <taxon>Chloropicaceae</taxon>
        <taxon>Chloropicon</taxon>
    </lineage>
</organism>
<evidence type="ECO:0000313" key="6">
    <source>
        <dbReference type="EMBL" id="WZN65189.1"/>
    </source>
</evidence>
<dbReference type="GO" id="GO:0016887">
    <property type="term" value="F:ATP hydrolysis activity"/>
    <property type="evidence" value="ECO:0007669"/>
    <property type="project" value="InterPro"/>
</dbReference>
<name>A0AAX4PG13_9CHLO</name>
<keyword evidence="1" id="KW-0228">DNA excision</keyword>
<keyword evidence="7" id="KW-1185">Reference proteome</keyword>
<dbReference type="InterPro" id="IPR006935">
    <property type="entry name" value="Helicase/UvrB_N"/>
</dbReference>
<dbReference type="Pfam" id="PF04851">
    <property type="entry name" value="ResIII"/>
    <property type="match status" value="1"/>
</dbReference>
<dbReference type="Gene3D" id="3.40.50.300">
    <property type="entry name" value="P-loop containing nucleotide triphosphate hydrolases"/>
    <property type="match status" value="3"/>
</dbReference>
<evidence type="ECO:0000256" key="1">
    <source>
        <dbReference type="ARBA" id="ARBA00022769"/>
    </source>
</evidence>
<protein>
    <submittedName>
        <fullName evidence="6">UvrABC system protein B</fullName>
    </submittedName>
</protein>
<dbReference type="PROSITE" id="PS51194">
    <property type="entry name" value="HELICASE_CTER"/>
    <property type="match status" value="1"/>
</dbReference>
<dbReference type="InterPro" id="IPR038476">
    <property type="entry name" value="UvrC_RNase_H_dom_sf"/>
</dbReference>
<dbReference type="GO" id="GO:0006289">
    <property type="term" value="P:nucleotide-excision repair"/>
    <property type="evidence" value="ECO:0007669"/>
    <property type="project" value="InterPro"/>
</dbReference>
<accession>A0AAX4PG13</accession>
<keyword evidence="2" id="KW-0234">DNA repair</keyword>